<evidence type="ECO:0000256" key="2">
    <source>
        <dbReference type="ARBA" id="ARBA00023172"/>
    </source>
</evidence>
<name>A0A2P7NVX6_9PROT</name>
<dbReference type="OrthoDB" id="9791494at2"/>
<sequence length="582" mass="67306">MIKAYSYIRMSTEQQLKGDSLRRQKELSANYAKLKNWELIESIEGRDLADIGISALHSKNATEGALGTFLTAIKEGRVVTGSVLLVENLDRLSRASALTAFNQFSSILEAGIEIVTLSDKKHYTKESVNSNFSDLFISIGIMFRSNEESEIKSKRLKAAWENKRNAAQQKPITRCRPAWLDYDERSKKFLPLKKRVEIVKLIFEMCISTCGLYGIARYLNESHVPVFGRGKFWHRSYIKKIICNRSVLGEFQPMTTENNIRKYIGESINNYYPQIIKEDTFLLANAALVQRNKADKGRKGKSFSNIFTGLVYCGACGSKMTLKNRGMPPKGGKSLCCTNKQVSAGCMMPEWKLAEFENILFKHLREINFSSLISGEKNPLATLEEQQRVLQEKKNNREMNIERILTTIENEDLIDRAKKELILRMNQYVSECENLSKLIEDSAQKIQQEKDITIYFESVNMNNFLDLSKNKEDDYYTRSAIHQLLVKTIKKITLLQEVEKYPYEYDEDDKEIISFRAKYQFYRNENLSSFVENKDFLRFALPFRRYITVKYTTGEERQIWCGDDTSHLGNWSLGGAYMQYNL</sequence>
<dbReference type="InterPro" id="IPR011109">
    <property type="entry name" value="DNA_bind_recombinase_dom"/>
</dbReference>
<dbReference type="EMBL" id="PXXU01000016">
    <property type="protein sequence ID" value="PSJ17630.1"/>
    <property type="molecule type" value="Genomic_DNA"/>
</dbReference>
<reference evidence="5 6" key="1">
    <citation type="submission" date="2018-03" db="EMBL/GenBank/DDBJ databases">
        <title>Draft genome of Nitrosomonas supralitoralis APG5.</title>
        <authorList>
            <person name="Urakawa H."/>
            <person name="Lopez J.V."/>
        </authorList>
    </citation>
    <scope>NUCLEOTIDE SEQUENCE [LARGE SCALE GENOMIC DNA]</scope>
    <source>
        <strain evidence="5 6">APG5</strain>
    </source>
</reference>
<evidence type="ECO:0000313" key="6">
    <source>
        <dbReference type="Proteomes" id="UP000241912"/>
    </source>
</evidence>
<accession>A0A2P7NVX6</accession>
<evidence type="ECO:0000259" key="3">
    <source>
        <dbReference type="PROSITE" id="PS51736"/>
    </source>
</evidence>
<dbReference type="Proteomes" id="UP000241912">
    <property type="component" value="Unassembled WGS sequence"/>
</dbReference>
<dbReference type="SUPFAM" id="SSF53041">
    <property type="entry name" value="Resolvase-like"/>
    <property type="match status" value="1"/>
</dbReference>
<keyword evidence="1" id="KW-0238">DNA-binding</keyword>
<dbReference type="PANTHER" id="PTHR30461:SF2">
    <property type="entry name" value="SERINE RECOMBINASE PINE-RELATED"/>
    <property type="match status" value="1"/>
</dbReference>
<dbReference type="PANTHER" id="PTHR30461">
    <property type="entry name" value="DNA-INVERTASE FROM LAMBDOID PROPHAGE"/>
    <property type="match status" value="1"/>
</dbReference>
<evidence type="ECO:0000259" key="4">
    <source>
        <dbReference type="PROSITE" id="PS51737"/>
    </source>
</evidence>
<gene>
    <name evidence="5" type="ORF">C7H79_06920</name>
</gene>
<protein>
    <submittedName>
        <fullName evidence="5">Recombinase family protein</fullName>
    </submittedName>
</protein>
<keyword evidence="6" id="KW-1185">Reference proteome</keyword>
<dbReference type="InterPro" id="IPR006119">
    <property type="entry name" value="Resolv_N"/>
</dbReference>
<dbReference type="RefSeq" id="WP_106706563.1">
    <property type="nucleotide sequence ID" value="NZ_PXXU01000016.1"/>
</dbReference>
<dbReference type="PROSITE" id="PS51737">
    <property type="entry name" value="RECOMBINASE_DNA_BIND"/>
    <property type="match status" value="1"/>
</dbReference>
<feature type="domain" description="Resolvase/invertase-type recombinase catalytic" evidence="3">
    <location>
        <begin position="3"/>
        <end position="167"/>
    </location>
</feature>
<evidence type="ECO:0000256" key="1">
    <source>
        <dbReference type="ARBA" id="ARBA00023125"/>
    </source>
</evidence>
<dbReference type="Pfam" id="PF13408">
    <property type="entry name" value="Zn_ribbon_recom"/>
    <property type="match status" value="1"/>
</dbReference>
<proteinExistence type="predicted"/>
<dbReference type="GO" id="GO:0003677">
    <property type="term" value="F:DNA binding"/>
    <property type="evidence" value="ECO:0007669"/>
    <property type="project" value="UniProtKB-KW"/>
</dbReference>
<organism evidence="5 6">
    <name type="scientific">Nitrosomonas supralitoralis</name>
    <dbReference type="NCBI Taxonomy" id="2116706"/>
    <lineage>
        <taxon>Bacteria</taxon>
        <taxon>Pseudomonadati</taxon>
        <taxon>Pseudomonadota</taxon>
        <taxon>Betaproteobacteria</taxon>
        <taxon>Nitrosomonadales</taxon>
        <taxon>Nitrosomonadaceae</taxon>
        <taxon>Nitrosomonas</taxon>
    </lineage>
</organism>
<feature type="domain" description="Recombinase" evidence="4">
    <location>
        <begin position="178"/>
        <end position="294"/>
    </location>
</feature>
<keyword evidence="2" id="KW-0233">DNA recombination</keyword>
<dbReference type="Gene3D" id="3.90.1750.20">
    <property type="entry name" value="Putative Large Serine Recombinase, Chain B, Domain 2"/>
    <property type="match status" value="1"/>
</dbReference>
<dbReference type="CDD" id="cd00338">
    <property type="entry name" value="Ser_Recombinase"/>
    <property type="match status" value="1"/>
</dbReference>
<dbReference type="GO" id="GO:0000150">
    <property type="term" value="F:DNA strand exchange activity"/>
    <property type="evidence" value="ECO:0007669"/>
    <property type="project" value="InterPro"/>
</dbReference>
<dbReference type="InterPro" id="IPR036162">
    <property type="entry name" value="Resolvase-like_N_sf"/>
</dbReference>
<dbReference type="Gene3D" id="3.40.50.1390">
    <property type="entry name" value="Resolvase, N-terminal catalytic domain"/>
    <property type="match status" value="1"/>
</dbReference>
<dbReference type="Pfam" id="PF07508">
    <property type="entry name" value="Recombinase"/>
    <property type="match status" value="1"/>
</dbReference>
<comment type="caution">
    <text evidence="5">The sequence shown here is derived from an EMBL/GenBank/DDBJ whole genome shotgun (WGS) entry which is preliminary data.</text>
</comment>
<dbReference type="SMART" id="SM00857">
    <property type="entry name" value="Resolvase"/>
    <property type="match status" value="1"/>
</dbReference>
<dbReference type="Pfam" id="PF00239">
    <property type="entry name" value="Resolvase"/>
    <property type="match status" value="1"/>
</dbReference>
<dbReference type="InterPro" id="IPR050639">
    <property type="entry name" value="SSR_resolvase"/>
</dbReference>
<dbReference type="PROSITE" id="PS51736">
    <property type="entry name" value="RECOMBINASES_3"/>
    <property type="match status" value="1"/>
</dbReference>
<dbReference type="AlphaFoldDB" id="A0A2P7NVX6"/>
<dbReference type="InterPro" id="IPR025827">
    <property type="entry name" value="Zn_ribbon_recom_dom"/>
</dbReference>
<evidence type="ECO:0000313" key="5">
    <source>
        <dbReference type="EMBL" id="PSJ17630.1"/>
    </source>
</evidence>
<dbReference type="InterPro" id="IPR038109">
    <property type="entry name" value="DNA_bind_recomb_sf"/>
</dbReference>